<accession>A0ABY7JGQ3</accession>
<name>A0ABY7JGQ3_9BURK</name>
<dbReference type="RefSeq" id="WP_269264269.1">
    <property type="nucleotide sequence ID" value="NZ_CP098248.1"/>
</dbReference>
<dbReference type="EMBL" id="CP098248">
    <property type="protein sequence ID" value="WAV96789.1"/>
    <property type="molecule type" value="Genomic_DNA"/>
</dbReference>
<feature type="compositionally biased region" description="Polar residues" evidence="1">
    <location>
        <begin position="95"/>
        <end position="104"/>
    </location>
</feature>
<proteinExistence type="predicted"/>
<gene>
    <name evidence="2" type="ORF">NB645_08160</name>
</gene>
<keyword evidence="3" id="KW-1185">Reference proteome</keyword>
<feature type="compositionally biased region" description="Basic and acidic residues" evidence="1">
    <location>
        <begin position="1"/>
        <end position="12"/>
    </location>
</feature>
<dbReference type="Proteomes" id="UP001164794">
    <property type="component" value="Chromosome"/>
</dbReference>
<evidence type="ECO:0000313" key="3">
    <source>
        <dbReference type="Proteomes" id="UP001164794"/>
    </source>
</evidence>
<sequence>MKTGDELRHISDEVPVSGQREKTGKKSLASDSQMSEHLTPIFLGKYLGKSIQIKIVRPGENKKMKAWQHAEIVKQYTRLVPRKLQKNAKPRQTKEGSQIVSITH</sequence>
<protein>
    <submittedName>
        <fullName evidence="2">Uncharacterized protein</fullName>
    </submittedName>
</protein>
<feature type="region of interest" description="Disordered" evidence="1">
    <location>
        <begin position="84"/>
        <end position="104"/>
    </location>
</feature>
<feature type="region of interest" description="Disordered" evidence="1">
    <location>
        <begin position="1"/>
        <end position="33"/>
    </location>
</feature>
<evidence type="ECO:0000313" key="2">
    <source>
        <dbReference type="EMBL" id="WAV96789.1"/>
    </source>
</evidence>
<evidence type="ECO:0000256" key="1">
    <source>
        <dbReference type="SAM" id="MobiDB-lite"/>
    </source>
</evidence>
<reference evidence="2" key="1">
    <citation type="journal article" date="2022" name="Front. Microbiol.">
        <title>New perspectives on an old grouping: The genomic and phenotypic variability of Oxalobacter formigenes and the implications for calcium oxalate stone prevention.</title>
        <authorList>
            <person name="Chmiel J.A."/>
            <person name="Carr C."/>
            <person name="Stuivenberg G.A."/>
            <person name="Venema R."/>
            <person name="Chanyi R.M."/>
            <person name="Al K.F."/>
            <person name="Giguere D."/>
            <person name="Say H."/>
            <person name="Akouris P.P."/>
            <person name="Dominguez Romero S.A."/>
            <person name="Kwong A."/>
            <person name="Tai V."/>
            <person name="Koval S.F."/>
            <person name="Razvi H."/>
            <person name="Bjazevic J."/>
            <person name="Burton J.P."/>
        </authorList>
    </citation>
    <scope>NUCLEOTIDE SEQUENCE</scope>
    <source>
        <strain evidence="2">HOxNP-1</strain>
    </source>
</reference>
<organism evidence="2 3">
    <name type="scientific">Oxalobacter aliiformigenes</name>
    <dbReference type="NCBI Taxonomy" id="2946593"/>
    <lineage>
        <taxon>Bacteria</taxon>
        <taxon>Pseudomonadati</taxon>
        <taxon>Pseudomonadota</taxon>
        <taxon>Betaproteobacteria</taxon>
        <taxon>Burkholderiales</taxon>
        <taxon>Oxalobacteraceae</taxon>
        <taxon>Oxalobacter</taxon>
    </lineage>
</organism>